<evidence type="ECO:0000313" key="2">
    <source>
        <dbReference type="EMBL" id="CDE33836.1"/>
    </source>
</evidence>
<dbReference type="Proteomes" id="UP000018072">
    <property type="component" value="Unassembled WGS sequence"/>
</dbReference>
<reference evidence="2" key="1">
    <citation type="submission" date="2012-11" db="EMBL/GenBank/DDBJ databases">
        <title>Dependencies among metagenomic species, viruses, plasmids and units of genetic variation.</title>
        <authorList>
            <person name="Nielsen H.B."/>
            <person name="Almeida M."/>
            <person name="Juncker A.S."/>
            <person name="Rasmussen S."/>
            <person name="Li J."/>
            <person name="Sunagawa S."/>
            <person name="Plichta D."/>
            <person name="Gautier L."/>
            <person name="Le Chatelier E."/>
            <person name="Peletier E."/>
            <person name="Bonde I."/>
            <person name="Nielsen T."/>
            <person name="Manichanh C."/>
            <person name="Arumugam M."/>
            <person name="Batto J."/>
            <person name="Santos M.B.Q.D."/>
            <person name="Blom N."/>
            <person name="Borruel N."/>
            <person name="Burgdorf K.S."/>
            <person name="Boumezbeur F."/>
            <person name="Casellas F."/>
            <person name="Dore J."/>
            <person name="Guarner F."/>
            <person name="Hansen T."/>
            <person name="Hildebrand F."/>
            <person name="Kaas R.S."/>
            <person name="Kennedy S."/>
            <person name="Kristiansen K."/>
            <person name="Kultima J.R."/>
            <person name="Leonard P."/>
            <person name="Levenez F."/>
            <person name="Lund O."/>
            <person name="Moumen B."/>
            <person name="Le Paslier D."/>
            <person name="Pons N."/>
            <person name="Pedersen O."/>
            <person name="Prifti E."/>
            <person name="Qin J."/>
            <person name="Raes J."/>
            <person name="Tap J."/>
            <person name="Tims S."/>
            <person name="Ussery D.W."/>
            <person name="Yamada T."/>
            <person name="MetaHit consortium"/>
            <person name="Renault P."/>
            <person name="Sicheritz-Ponten T."/>
            <person name="Bork P."/>
            <person name="Wang J."/>
            <person name="Brunak S."/>
            <person name="Ehrlich S.D."/>
        </authorList>
    </citation>
    <scope>NUCLEOTIDE SEQUENCE [LARGE SCALE GENOMIC DNA]</scope>
</reference>
<keyword evidence="1" id="KW-0732">Signal</keyword>
<protein>
    <submittedName>
        <fullName evidence="2">Uncharacterized protein</fullName>
    </submittedName>
</protein>
<organism evidence="2">
    <name type="scientific">Leyella stercorea CAG:629</name>
    <dbReference type="NCBI Taxonomy" id="1263103"/>
    <lineage>
        <taxon>Bacteria</taxon>
        <taxon>Pseudomonadati</taxon>
        <taxon>Bacteroidota</taxon>
        <taxon>Bacteroidia</taxon>
        <taxon>Bacteroidales</taxon>
        <taxon>Prevotellaceae</taxon>
        <taxon>Leyella</taxon>
    </lineage>
</organism>
<dbReference type="STRING" id="1263103.BN741_01785"/>
<feature type="chain" id="PRO_5004446440" evidence="1">
    <location>
        <begin position="20"/>
        <end position="525"/>
    </location>
</feature>
<name>R7H3G8_9BACT</name>
<proteinExistence type="predicted"/>
<dbReference type="RefSeq" id="WP_022430900.1">
    <property type="nucleotide sequence ID" value="NZ_FR899298.1"/>
</dbReference>
<feature type="signal peptide" evidence="1">
    <location>
        <begin position="1"/>
        <end position="19"/>
    </location>
</feature>
<accession>R7H3G8</accession>
<dbReference type="AlphaFoldDB" id="R7H3G8"/>
<evidence type="ECO:0000256" key="1">
    <source>
        <dbReference type="SAM" id="SignalP"/>
    </source>
</evidence>
<comment type="caution">
    <text evidence="2">The sequence shown here is derived from an EMBL/GenBank/DDBJ whole genome shotgun (WGS) entry which is preliminary data.</text>
</comment>
<gene>
    <name evidence="2" type="ORF">BN741_01785</name>
</gene>
<dbReference type="EMBL" id="CBIT010000204">
    <property type="protein sequence ID" value="CDE33836.1"/>
    <property type="molecule type" value="Genomic_DNA"/>
</dbReference>
<sequence>MKKTLLLLGFVLATIAANAQTLLGTPLSSNTTQKERILKAPGKAALHKLSVPKDEKPIYNPEGEDEAYIMAYTENNGFYEKQYTNGKVTVRQDGTTYYFNGLTPGGNRDYRGAEESWLKGEKVGNEIVIKAGQVLVQNDAKTLYLEIVHADEDGNVTSFEKEARLAIGEQGELTTQNGDIFAIYEDAETEDEAGFFGFFYNMKLQPLGEFVRFEFPKGVKPQTYVFSGTDAYGAKTSRLVKVAFSDGKFFISGLASKSPEEVYEGTYSGTTASIPSFQIVKDADLFFYRIAPVSVDKDMNYEYLRTINFNFSADRKQLTMAPAEAYLCETTYDLKEFVTTATGVTMKYYAGDHATKPAMPTNLDWDELNSALVFNIPTEDVDGEYINAEKLSYRIYVDGKRYTFTTALYDHLTQDMDEIPFGFTDNYDIVNNGTLKVIYFHNLQAKKLHVESVYTVDGTATTSDRALYDFDPTGISRNTADMKVADTRYYSIEGAQIATPAKGTIVLKAVIYANGKRKVTKEIVK</sequence>